<accession>A0A163LZF3</accession>
<comment type="similarity">
    <text evidence="1">Belongs to the CCM1 family.</text>
</comment>
<sequence length="945" mass="106054">MPRARIPDASLVAGADALILPWLAPRALAESPVVRRRRRHGGSRPAQTARAQMGHAGARAAAGHGSSRSHWQPRTRPALDLRYADIASFAHRHARRYTTGTETFTTTSTTRTAASSATPTTGTESSAQATTRPAPPTTTAASKASSGSRYSRRRPWKDELSRHAADLTPEKAGRARLKHMAVAEARLKRQVERLQRDRWRFRNKLLYDGQYRSLRRSILGLKRWGETTEDVRKDSSIDPDDEHWILRTFAALDRSTYARTNVLTKPVTLQHDPRCRRYTSRLFAGVDENGPERLWTNWHDFGESKKFYESILVYMLDQQPGRAQAFLPVLAADASLPEAKSVILADALAHLAKLHVKGEYPSDQGWGLTSNANARNFISTFLLCTRFVNTAVYSQDLLHSLVLLADTADLQKTYDMLIESKTRLSVGTTLHYASAFGEAGEFRYALQCLERRLAAFKETERALVVDTERFRWTCAAILRGSMRRGNNYHETPSIVAAFVGLGVKMDLLLYDVVMRNAMDAGDFATAFKVYNALDQNGLTPDKYTFSILLHGCTKQSDPAMFKDFGDWCVEKAKELGDPWLATDCLYYAYICEQSKATSARDMGLLWRTYFHLFDLTPLEPFSRYGSRPMKDAIDQHLEPNTQKLASTPMAVYLMLQTEIQTTQALGIHYLERLYKTLKQALLKAPHPALASLAQTPAIWNAFLHAFCAQKQYASASQVIKDMTAHGPAPNIYSWNMFMQSFFKTGQVTAAERVFAIMRARGVDPDAYTYGVMVRGYAKAQLVDRIGETMQHIAEEAQLDPDLLRALAQVQKRQDLTVALEKSRVEREAKEAQAKEQAAREEQERFETPRFASLLTNALRFRPAAHWDNGVANDDFMEPDDEEVVVESKKLEGRTDVDSLSSSDPRFKSLLGSRTSGVAAKPLPQFNAPPTTEARFGGVQSSEEEK</sequence>
<feature type="compositionally biased region" description="Basic and acidic residues" evidence="6">
    <location>
        <begin position="156"/>
        <end position="172"/>
    </location>
</feature>
<feature type="region of interest" description="Disordered" evidence="6">
    <location>
        <begin position="886"/>
        <end position="945"/>
    </location>
</feature>
<keyword evidence="8" id="KW-1185">Reference proteome</keyword>
<dbReference type="EMBL" id="JYNV01000027">
    <property type="protein sequence ID" value="KZM28259.1"/>
    <property type="molecule type" value="Genomic_DNA"/>
</dbReference>
<dbReference type="Proteomes" id="UP000076837">
    <property type="component" value="Unassembled WGS sequence"/>
</dbReference>
<feature type="region of interest" description="Disordered" evidence="6">
    <location>
        <begin position="32"/>
        <end position="75"/>
    </location>
</feature>
<gene>
    <name evidence="7" type="ORF">ST47_g593</name>
</gene>
<keyword evidence="5" id="KW-0175">Coiled coil</keyword>
<feature type="compositionally biased region" description="Low complexity" evidence="6">
    <location>
        <begin position="43"/>
        <end position="70"/>
    </location>
</feature>
<dbReference type="Pfam" id="PF01535">
    <property type="entry name" value="PPR"/>
    <property type="match status" value="1"/>
</dbReference>
<dbReference type="NCBIfam" id="TIGR00756">
    <property type="entry name" value="PPR"/>
    <property type="match status" value="1"/>
</dbReference>
<dbReference type="PANTHER" id="PTHR47447">
    <property type="entry name" value="OS03G0856100 PROTEIN"/>
    <property type="match status" value="1"/>
</dbReference>
<dbReference type="InterPro" id="IPR011990">
    <property type="entry name" value="TPR-like_helical_dom_sf"/>
</dbReference>
<evidence type="ECO:0000256" key="1">
    <source>
        <dbReference type="ARBA" id="ARBA00006192"/>
    </source>
</evidence>
<evidence type="ECO:0000256" key="3">
    <source>
        <dbReference type="ARBA" id="ARBA00044493"/>
    </source>
</evidence>
<dbReference type="PROSITE" id="PS51375">
    <property type="entry name" value="PPR"/>
    <property type="match status" value="2"/>
</dbReference>
<feature type="region of interest" description="Disordered" evidence="6">
    <location>
        <begin position="100"/>
        <end position="172"/>
    </location>
</feature>
<evidence type="ECO:0000313" key="7">
    <source>
        <dbReference type="EMBL" id="KZM28259.1"/>
    </source>
</evidence>
<evidence type="ECO:0000256" key="2">
    <source>
        <dbReference type="ARBA" id="ARBA00022737"/>
    </source>
</evidence>
<dbReference type="AlphaFoldDB" id="A0A163LZF3"/>
<proteinExistence type="inferred from homology"/>
<evidence type="ECO:0000256" key="6">
    <source>
        <dbReference type="SAM" id="MobiDB-lite"/>
    </source>
</evidence>
<protein>
    <submittedName>
        <fullName evidence="7">Uncharacterized protein</fullName>
    </submittedName>
</protein>
<feature type="compositionally biased region" description="Low complexity" evidence="6">
    <location>
        <begin position="100"/>
        <end position="148"/>
    </location>
</feature>
<comment type="caution">
    <text evidence="7">The sequence shown here is derived from an EMBL/GenBank/DDBJ whole genome shotgun (WGS) entry which is preliminary data.</text>
</comment>
<dbReference type="OrthoDB" id="185373at2759"/>
<dbReference type="Pfam" id="PF13041">
    <property type="entry name" value="PPR_2"/>
    <property type="match status" value="2"/>
</dbReference>
<dbReference type="STRING" id="5454.A0A163LZF3"/>
<evidence type="ECO:0000256" key="4">
    <source>
        <dbReference type="ARBA" id="ARBA00044511"/>
    </source>
</evidence>
<dbReference type="PANTHER" id="PTHR47447:SF17">
    <property type="entry name" value="OS12G0638900 PROTEIN"/>
    <property type="match status" value="1"/>
</dbReference>
<dbReference type="InterPro" id="IPR002885">
    <property type="entry name" value="PPR_rpt"/>
</dbReference>
<comment type="function">
    <text evidence="3">Regulates mitochondrial small subunit maturation by controlling 15S rRNA 5'-end processing. Localizes to the 5' precursor of the 15S rRNA in a position that is subsequently occupied by mS47 in the mature yeast mtSSU. Uses structure and sequence-specific RNA recognition, binding to a single-stranded region of the precursor and specifically recognizing bases -6 to -1. The exchange of Ccm1 for mS47 is coupled to the irreversible removal of precursor rRNA that is accompanied by conformational changes of the mitoribosomal proteins uS5m and mS26. These conformational changes signal completion of 5'-end rRNA processing through protection of the mature 5'-end of the 15S rRNA and stabilization of mS47. The removal of the 5' precursor together with the dissociation of Ccm1 may be catalyzed by the 5'-3' exoribonuclease Pet127. Involved in the specific removal of group I introns in mitochondrial encoded transcripts.</text>
</comment>
<comment type="subunit">
    <text evidence="4">Binds to mitochondrial small subunit 15S rRNA.</text>
</comment>
<reference evidence="7 8" key="1">
    <citation type="journal article" date="2016" name="Sci. Rep.">
        <title>Draft genome sequencing and secretome analysis of fungal phytopathogen Ascochyta rabiei provides insight into the necrotrophic effector repertoire.</title>
        <authorList>
            <person name="Verma S."/>
            <person name="Gazara R.K."/>
            <person name="Nizam S."/>
            <person name="Parween S."/>
            <person name="Chattopadhyay D."/>
            <person name="Verma P.K."/>
        </authorList>
    </citation>
    <scope>NUCLEOTIDE SEQUENCE [LARGE SCALE GENOMIC DNA]</scope>
    <source>
        <strain evidence="7 8">ArDII</strain>
    </source>
</reference>
<evidence type="ECO:0000313" key="8">
    <source>
        <dbReference type="Proteomes" id="UP000076837"/>
    </source>
</evidence>
<feature type="coiled-coil region" evidence="5">
    <location>
        <begin position="177"/>
        <end position="204"/>
    </location>
</feature>
<name>A0A163LZF3_DIDRA</name>
<evidence type="ECO:0000256" key="5">
    <source>
        <dbReference type="SAM" id="Coils"/>
    </source>
</evidence>
<feature type="compositionally biased region" description="Basic and acidic residues" evidence="6">
    <location>
        <begin position="886"/>
        <end position="896"/>
    </location>
</feature>
<keyword evidence="2" id="KW-0677">Repeat</keyword>
<dbReference type="Gene3D" id="1.25.40.10">
    <property type="entry name" value="Tetratricopeptide repeat domain"/>
    <property type="match status" value="2"/>
</dbReference>
<organism evidence="7 8">
    <name type="scientific">Didymella rabiei</name>
    <name type="common">Chickpea ascochyta blight fungus</name>
    <name type="synonym">Mycosphaerella rabiei</name>
    <dbReference type="NCBI Taxonomy" id="5454"/>
    <lineage>
        <taxon>Eukaryota</taxon>
        <taxon>Fungi</taxon>
        <taxon>Dikarya</taxon>
        <taxon>Ascomycota</taxon>
        <taxon>Pezizomycotina</taxon>
        <taxon>Dothideomycetes</taxon>
        <taxon>Pleosporomycetidae</taxon>
        <taxon>Pleosporales</taxon>
        <taxon>Pleosporineae</taxon>
        <taxon>Didymellaceae</taxon>
        <taxon>Ascochyta</taxon>
    </lineage>
</organism>